<keyword evidence="2" id="KW-1185">Reference proteome</keyword>
<evidence type="ECO:0000313" key="2">
    <source>
        <dbReference type="Proteomes" id="UP000235145"/>
    </source>
</evidence>
<name>A0A9R1UHS9_LACSA</name>
<evidence type="ECO:0000313" key="1">
    <source>
        <dbReference type="EMBL" id="KAJ0187302.1"/>
    </source>
</evidence>
<dbReference type="EMBL" id="NBSK02000009">
    <property type="protein sequence ID" value="KAJ0187302.1"/>
    <property type="molecule type" value="Genomic_DNA"/>
</dbReference>
<dbReference type="Proteomes" id="UP000235145">
    <property type="component" value="Unassembled WGS sequence"/>
</dbReference>
<reference evidence="1 2" key="1">
    <citation type="journal article" date="2017" name="Nat. Commun.">
        <title>Genome assembly with in vitro proximity ligation data and whole-genome triplication in lettuce.</title>
        <authorList>
            <person name="Reyes-Chin-Wo S."/>
            <person name="Wang Z."/>
            <person name="Yang X."/>
            <person name="Kozik A."/>
            <person name="Arikit S."/>
            <person name="Song C."/>
            <person name="Xia L."/>
            <person name="Froenicke L."/>
            <person name="Lavelle D.O."/>
            <person name="Truco M.J."/>
            <person name="Xia R."/>
            <person name="Zhu S."/>
            <person name="Xu C."/>
            <person name="Xu H."/>
            <person name="Xu X."/>
            <person name="Cox K."/>
            <person name="Korf I."/>
            <person name="Meyers B.C."/>
            <person name="Michelmore R.W."/>
        </authorList>
    </citation>
    <scope>NUCLEOTIDE SEQUENCE [LARGE SCALE GENOMIC DNA]</scope>
    <source>
        <strain evidence="2">cv. Salinas</strain>
        <tissue evidence="1">Seedlings</tissue>
    </source>
</reference>
<dbReference type="AlphaFoldDB" id="A0A9R1UHS9"/>
<organism evidence="1 2">
    <name type="scientific">Lactuca sativa</name>
    <name type="common">Garden lettuce</name>
    <dbReference type="NCBI Taxonomy" id="4236"/>
    <lineage>
        <taxon>Eukaryota</taxon>
        <taxon>Viridiplantae</taxon>
        <taxon>Streptophyta</taxon>
        <taxon>Embryophyta</taxon>
        <taxon>Tracheophyta</taxon>
        <taxon>Spermatophyta</taxon>
        <taxon>Magnoliopsida</taxon>
        <taxon>eudicotyledons</taxon>
        <taxon>Gunneridae</taxon>
        <taxon>Pentapetalae</taxon>
        <taxon>asterids</taxon>
        <taxon>campanulids</taxon>
        <taxon>Asterales</taxon>
        <taxon>Asteraceae</taxon>
        <taxon>Cichorioideae</taxon>
        <taxon>Cichorieae</taxon>
        <taxon>Lactucinae</taxon>
        <taxon>Lactuca</taxon>
    </lineage>
</organism>
<gene>
    <name evidence="1" type="ORF">LSAT_V11C900464820</name>
</gene>
<comment type="caution">
    <text evidence="1">The sequence shown here is derived from an EMBL/GenBank/DDBJ whole genome shotgun (WGS) entry which is preliminary data.</text>
</comment>
<proteinExistence type="predicted"/>
<sequence length="250" mass="27691">MQYTTPDYTCFGVDISNDINFVGLIMLVSSKSMLHTNQMRLSFQCPGSNIVMQILDDSDVKYFLSFVSSMPPNKVQLFIVSNVMESGNHRFVGENCSGGNGSSGAGRNQMCNLLPITTNHVPSYNRPIDGGEYRNKDKVVIDASPTVDIDESANDDAKIMMLVDNDSEEIQTTPWGMPEPLPSPELAQQKSKGATAHNYTSYIRATKHNIIDTFQWLNYRRNILAQTGSYVPLRTIQQEGNGSLVEGHIG</sequence>
<accession>A0A9R1UHS9</accession>
<protein>
    <submittedName>
        <fullName evidence="1">Uncharacterized protein</fullName>
    </submittedName>
</protein>